<gene>
    <name evidence="1" type="ORF">BC351_22415</name>
</gene>
<dbReference type="STRING" id="1469647.BC351_22415"/>
<comment type="caution">
    <text evidence="1">The sequence shown here is derived from an EMBL/GenBank/DDBJ whole genome shotgun (WGS) entry which is preliminary data.</text>
</comment>
<dbReference type="Proteomes" id="UP000190626">
    <property type="component" value="Unassembled WGS sequence"/>
</dbReference>
<proteinExistence type="predicted"/>
<dbReference type="AlphaFoldDB" id="A0A1V4HNE8"/>
<dbReference type="EMBL" id="MBTG01000008">
    <property type="protein sequence ID" value="OPH59082.1"/>
    <property type="molecule type" value="Genomic_DNA"/>
</dbReference>
<evidence type="ECO:0000313" key="2">
    <source>
        <dbReference type="Proteomes" id="UP000190626"/>
    </source>
</evidence>
<name>A0A1V4HNE8_9BACL</name>
<keyword evidence="2" id="KW-1185">Reference proteome</keyword>
<reference evidence="2" key="1">
    <citation type="submission" date="2016-07" db="EMBL/GenBank/DDBJ databases">
        <authorList>
            <person name="Florea S."/>
            <person name="Webb J.S."/>
            <person name="Jaromczyk J."/>
            <person name="Schardl C.L."/>
        </authorList>
    </citation>
    <scope>NUCLEOTIDE SEQUENCE [LARGE SCALE GENOMIC DNA]</scope>
    <source>
        <strain evidence="2">CY1</strain>
    </source>
</reference>
<protein>
    <submittedName>
        <fullName evidence="1">Uncharacterized protein</fullName>
    </submittedName>
</protein>
<accession>A0A1V4HNE8</accession>
<dbReference type="RefSeq" id="WP_079411610.1">
    <property type="nucleotide sequence ID" value="NZ_MBTG01000008.1"/>
</dbReference>
<sequence length="61" mass="6887">MALFARLHSSLRYWAGARSLLGFQLDTSKITTELANLKNAKEAVYNVLFSGTIDRRIICLK</sequence>
<evidence type="ECO:0000313" key="1">
    <source>
        <dbReference type="EMBL" id="OPH59082.1"/>
    </source>
</evidence>
<organism evidence="1 2">
    <name type="scientific">Paenibacillus ferrarius</name>
    <dbReference type="NCBI Taxonomy" id="1469647"/>
    <lineage>
        <taxon>Bacteria</taxon>
        <taxon>Bacillati</taxon>
        <taxon>Bacillota</taxon>
        <taxon>Bacilli</taxon>
        <taxon>Bacillales</taxon>
        <taxon>Paenibacillaceae</taxon>
        <taxon>Paenibacillus</taxon>
    </lineage>
</organism>